<protein>
    <submittedName>
        <fullName evidence="1">Uncharacterized protein</fullName>
    </submittedName>
</protein>
<organism evidence="1">
    <name type="scientific">uncultured Caudovirales phage</name>
    <dbReference type="NCBI Taxonomy" id="2100421"/>
    <lineage>
        <taxon>Viruses</taxon>
        <taxon>Duplodnaviria</taxon>
        <taxon>Heunggongvirae</taxon>
        <taxon>Uroviricota</taxon>
        <taxon>Caudoviricetes</taxon>
        <taxon>Peduoviridae</taxon>
        <taxon>Maltschvirus</taxon>
        <taxon>Maltschvirus maltsch</taxon>
    </lineage>
</organism>
<proteinExistence type="predicted"/>
<dbReference type="EMBL" id="LR798272">
    <property type="protein sequence ID" value="CAB5219043.1"/>
    <property type="molecule type" value="Genomic_DNA"/>
</dbReference>
<accession>A0A6J7WUY2</accession>
<sequence>MATPTNLPTAFTAATVLPASSLNNLRGAFRILQVVMGTSSTVTSNSTTTYADTTLTATITPQASSSKVLVLVYHPTVSKQGDANSGVGLRLLRGATTLATFGSGIGYSGTTTAMTSSSSFAYLDSPAVATATTYKTQFVNNANAASVTVQVNSTTSSIILLEVSA</sequence>
<gene>
    <name evidence="1" type="ORF">UFOVP226_22</name>
</gene>
<reference evidence="1" key="1">
    <citation type="submission" date="2020-05" db="EMBL/GenBank/DDBJ databases">
        <authorList>
            <person name="Chiriac C."/>
            <person name="Salcher M."/>
            <person name="Ghai R."/>
            <person name="Kavagutti S V."/>
        </authorList>
    </citation>
    <scope>NUCLEOTIDE SEQUENCE</scope>
</reference>
<evidence type="ECO:0000313" key="1">
    <source>
        <dbReference type="EMBL" id="CAB5219043.1"/>
    </source>
</evidence>
<name>A0A6J7WUY2_9CAUD</name>